<sequence>MSIRKFMIPSALLATVLIAGPAPAQASTASTASTASGDEVYLAAGLRSANEVGAPGDADGRSTVVLKISGDEVTFAARWNKIGMPTAGHVHAGGKGVNGDVRLEFFTKPLPTTVLGVTGTLRADPELVKALLDNPGGFYANLHDAAHPKGAVRGQFHRLSQRIDLNGVLHGSDQATLLARADAAQEVQEVQENDGEQRGDQDGQATWWLRPDGASIAYTAHWSGLGPVTNGHVHKGTPGSNGPVLADLFAGALPQNVTGVAGVTPVSSKTVTRIAADPGRYYTNLHAADFAGGAVRGRLSGTPFTHPRALTADVLRGEQIYSCAQQPSGAYAFTQLGVTAKLRRGIDHSFVTPGSGPPQWIAPNGSAVRGAVVTRTPNGETNIPELVLNATQSGTPTGLLAHTTQILRLNTTGGVAPTGACRPGSQATVPYGADYIYLG</sequence>
<dbReference type="OrthoDB" id="8901345at2"/>
<comment type="caution">
    <text evidence="3">The sequence shown here is derived from an EMBL/GenBank/DDBJ whole genome shotgun (WGS) entry which is preliminary data.</text>
</comment>
<protein>
    <submittedName>
        <fullName evidence="3">CHRD domain-containing protein</fullName>
    </submittedName>
</protein>
<dbReference type="Pfam" id="PF11937">
    <property type="entry name" value="DUF3455"/>
    <property type="match status" value="1"/>
</dbReference>
<accession>A0A5S4FLY9</accession>
<keyword evidence="1" id="KW-0732">Signal</keyword>
<dbReference type="SMART" id="SM00754">
    <property type="entry name" value="CHRD"/>
    <property type="match status" value="2"/>
</dbReference>
<dbReference type="EMBL" id="VCKY01000202">
    <property type="protein sequence ID" value="TMR10162.1"/>
    <property type="molecule type" value="Genomic_DNA"/>
</dbReference>
<feature type="signal peptide" evidence="1">
    <location>
        <begin position="1"/>
        <end position="26"/>
    </location>
</feature>
<organism evidence="3 4">
    <name type="scientific">Nonomuraea turkmeniaca</name>
    <dbReference type="NCBI Taxonomy" id="103838"/>
    <lineage>
        <taxon>Bacteria</taxon>
        <taxon>Bacillati</taxon>
        <taxon>Actinomycetota</taxon>
        <taxon>Actinomycetes</taxon>
        <taxon>Streptosporangiales</taxon>
        <taxon>Streptosporangiaceae</taxon>
        <taxon>Nonomuraea</taxon>
    </lineage>
</organism>
<evidence type="ECO:0000259" key="2">
    <source>
        <dbReference type="SMART" id="SM00754"/>
    </source>
</evidence>
<feature type="chain" id="PRO_5024398049" evidence="1">
    <location>
        <begin position="27"/>
        <end position="439"/>
    </location>
</feature>
<reference evidence="3 4" key="1">
    <citation type="submission" date="2019-05" db="EMBL/GenBank/DDBJ databases">
        <title>Draft genome sequence of Nonomuraea turkmeniaca DSM 43926.</title>
        <authorList>
            <person name="Saricaoglu S."/>
            <person name="Isik K."/>
        </authorList>
    </citation>
    <scope>NUCLEOTIDE SEQUENCE [LARGE SCALE GENOMIC DNA]</scope>
    <source>
        <strain evidence="3 4">DSM 43926</strain>
    </source>
</reference>
<name>A0A5S4FLY9_9ACTN</name>
<evidence type="ECO:0000313" key="3">
    <source>
        <dbReference type="EMBL" id="TMR10162.1"/>
    </source>
</evidence>
<dbReference type="AlphaFoldDB" id="A0A5S4FLY9"/>
<dbReference type="InterPro" id="IPR010895">
    <property type="entry name" value="CHRD"/>
</dbReference>
<proteinExistence type="predicted"/>
<evidence type="ECO:0000256" key="1">
    <source>
        <dbReference type="SAM" id="SignalP"/>
    </source>
</evidence>
<dbReference type="InterPro" id="IPR021851">
    <property type="entry name" value="DUF3455"/>
</dbReference>
<gene>
    <name evidence="3" type="ORF">ETD86_40730</name>
</gene>
<dbReference type="Pfam" id="PF07452">
    <property type="entry name" value="CHRD"/>
    <property type="match status" value="2"/>
</dbReference>
<keyword evidence="4" id="KW-1185">Reference proteome</keyword>
<feature type="domain" description="CHRD" evidence="2">
    <location>
        <begin position="175"/>
        <end position="301"/>
    </location>
</feature>
<dbReference type="Proteomes" id="UP000309128">
    <property type="component" value="Unassembled WGS sequence"/>
</dbReference>
<evidence type="ECO:0000313" key="4">
    <source>
        <dbReference type="Proteomes" id="UP000309128"/>
    </source>
</evidence>
<feature type="domain" description="CHRD" evidence="2">
    <location>
        <begin position="40"/>
        <end position="158"/>
    </location>
</feature>